<dbReference type="FunFam" id="3.90.110.10:FF:000002">
    <property type="entry name" value="Malate dehydrogenase"/>
    <property type="match status" value="1"/>
</dbReference>
<feature type="binding site" evidence="7 10">
    <location>
        <begin position="128"/>
        <end position="130"/>
    </location>
    <ligand>
        <name>NAD(+)</name>
        <dbReference type="ChEBI" id="CHEBI:57540"/>
    </ligand>
</feature>
<evidence type="ECO:0000256" key="8">
    <source>
        <dbReference type="PIRSR" id="PIRSR000102-1"/>
    </source>
</evidence>
<dbReference type="Pfam" id="PF02866">
    <property type="entry name" value="Ldh_1_C"/>
    <property type="match status" value="1"/>
</dbReference>
<evidence type="ECO:0000313" key="14">
    <source>
        <dbReference type="Proteomes" id="UP000194003"/>
    </source>
</evidence>
<feature type="binding site" evidence="7 10">
    <location>
        <position position="105"/>
    </location>
    <ligand>
        <name>NAD(+)</name>
        <dbReference type="ChEBI" id="CHEBI:57540"/>
    </ligand>
</feature>
<dbReference type="GO" id="GO:0006099">
    <property type="term" value="P:tricarboxylic acid cycle"/>
    <property type="evidence" value="ECO:0007669"/>
    <property type="project" value="UniProtKB-UniRule"/>
</dbReference>
<evidence type="ECO:0000256" key="10">
    <source>
        <dbReference type="PIRSR" id="PIRSR000102-3"/>
    </source>
</evidence>
<feature type="domain" description="Lactate/malate dehydrogenase N-terminal" evidence="11">
    <location>
        <begin position="6"/>
        <end position="149"/>
    </location>
</feature>
<keyword evidence="5 7" id="KW-0560">Oxidoreductase</keyword>
<dbReference type="RefSeq" id="WP_085444854.1">
    <property type="nucleotide sequence ID" value="NZ_LVJN01000020.1"/>
</dbReference>
<feature type="active site" description="Proton acceptor" evidence="7 8">
    <location>
        <position position="185"/>
    </location>
</feature>
<dbReference type="PIRSF" id="PIRSF000102">
    <property type="entry name" value="Lac_mal_DH"/>
    <property type="match status" value="1"/>
</dbReference>
<feature type="domain" description="Lactate/malate dehydrogenase C-terminal" evidence="12">
    <location>
        <begin position="155"/>
        <end position="322"/>
    </location>
</feature>
<accession>A0A1Y2K5J0</accession>
<feature type="binding site" evidence="7">
    <location>
        <begin position="11"/>
        <end position="17"/>
    </location>
    <ligand>
        <name>NAD(+)</name>
        <dbReference type="ChEBI" id="CHEBI:57540"/>
    </ligand>
</feature>
<comment type="catalytic activity">
    <reaction evidence="7">
        <text>(S)-malate + NAD(+) = oxaloacetate + NADH + H(+)</text>
        <dbReference type="Rhea" id="RHEA:21432"/>
        <dbReference type="ChEBI" id="CHEBI:15378"/>
        <dbReference type="ChEBI" id="CHEBI:15589"/>
        <dbReference type="ChEBI" id="CHEBI:16452"/>
        <dbReference type="ChEBI" id="CHEBI:57540"/>
        <dbReference type="ChEBI" id="CHEBI:57945"/>
        <dbReference type="EC" id="1.1.1.37"/>
    </reaction>
</comment>
<dbReference type="OrthoDB" id="9802969at2"/>
<sequence length="327" mass="34650">MSQPIRVAVTGAAGNIAYAALFRLASGEIFGPDQPVILSMLEIPPAMGALEGVMMELEDCAFPTLAGMAAYDDAEKAFDGVNWALLIGSRPRGPGMERSDLLLANGPIFVGQGKALNRAADDVRIEVVGNPCNTNCLIASSNSDVPAERFSAMMHLDQNRAQSMLAGKAGVPVADVSCVTIWGNHSANQAPDYGNAKIGGKPAPQVISDTAWFTDSFMPDIQKRGAKVIEARGASSAASAANACLDDVRAFSRPTPEGNWFSSAVVSHGAYGVDEGLIFGMPLRSTGNKDWSVVEGLSMEAPVKAQFDKVLEELRHERDVVKELLKK</sequence>
<dbReference type="InterPro" id="IPR001236">
    <property type="entry name" value="Lactate/malate_DH_N"/>
</dbReference>
<dbReference type="AlphaFoldDB" id="A0A1Y2K5J0"/>
<dbReference type="InterPro" id="IPR001557">
    <property type="entry name" value="L-lactate/malate_DH"/>
</dbReference>
<dbReference type="PANTHER" id="PTHR23382">
    <property type="entry name" value="MALATE DEHYDROGENASE"/>
    <property type="match status" value="1"/>
</dbReference>
<feature type="binding site" evidence="7 9">
    <location>
        <position position="160"/>
    </location>
    <ligand>
        <name>substrate</name>
    </ligand>
</feature>
<dbReference type="GO" id="GO:0006108">
    <property type="term" value="P:malate metabolic process"/>
    <property type="evidence" value="ECO:0007669"/>
    <property type="project" value="InterPro"/>
</dbReference>
<feature type="binding site" evidence="7">
    <location>
        <position position="112"/>
    </location>
    <ligand>
        <name>NAD(+)</name>
        <dbReference type="ChEBI" id="CHEBI:57540"/>
    </ligand>
</feature>
<feature type="binding site" evidence="7 9">
    <location>
        <position position="92"/>
    </location>
    <ligand>
        <name>substrate</name>
    </ligand>
</feature>
<dbReference type="Gene3D" id="3.90.110.10">
    <property type="entry name" value="Lactate dehydrogenase/glycoside hydrolase, family 4, C-terminal"/>
    <property type="match status" value="1"/>
</dbReference>
<dbReference type="SUPFAM" id="SSF51735">
    <property type="entry name" value="NAD(P)-binding Rossmann-fold domains"/>
    <property type="match status" value="1"/>
</dbReference>
<dbReference type="CDD" id="cd01338">
    <property type="entry name" value="MDH_chloroplast-like"/>
    <property type="match status" value="1"/>
</dbReference>
<dbReference type="InterPro" id="IPR036291">
    <property type="entry name" value="NAD(P)-bd_dom_sf"/>
</dbReference>
<evidence type="ECO:0000259" key="12">
    <source>
        <dbReference type="Pfam" id="PF02866"/>
    </source>
</evidence>
<reference evidence="13 14" key="1">
    <citation type="journal article" date="2016" name="BMC Genomics">
        <title>Combined genomic and structural analyses of a cultured magnetotactic bacterium reveals its niche adaptation to a dynamic environment.</title>
        <authorList>
            <person name="Araujo A.C."/>
            <person name="Morillo V."/>
            <person name="Cypriano J."/>
            <person name="Teixeira L.C."/>
            <person name="Leao P."/>
            <person name="Lyra S."/>
            <person name="Almeida L.G."/>
            <person name="Bazylinski D.A."/>
            <person name="Vasconcellos A.T."/>
            <person name="Abreu F."/>
            <person name="Lins U."/>
        </authorList>
    </citation>
    <scope>NUCLEOTIDE SEQUENCE [LARGE SCALE GENOMIC DNA]</scope>
    <source>
        <strain evidence="13 14">IT-1</strain>
    </source>
</reference>
<dbReference type="InterPro" id="IPR015955">
    <property type="entry name" value="Lactate_DH/Glyco_Ohase_4_C"/>
</dbReference>
<evidence type="ECO:0000256" key="4">
    <source>
        <dbReference type="ARBA" id="ARBA00022532"/>
    </source>
</evidence>
<evidence type="ECO:0000256" key="5">
    <source>
        <dbReference type="ARBA" id="ARBA00023002"/>
    </source>
</evidence>
<protein>
    <recommendedName>
        <fullName evidence="3 7">Malate dehydrogenase</fullName>
        <ecNumber evidence="3 7">1.1.1.37</ecNumber>
    </recommendedName>
</protein>
<comment type="similarity">
    <text evidence="2 7">Belongs to the LDH/MDH superfamily. MDH type 2 family.</text>
</comment>
<evidence type="ECO:0000256" key="2">
    <source>
        <dbReference type="ARBA" id="ARBA00009613"/>
    </source>
</evidence>
<name>A0A1Y2K5J0_9PROT</name>
<comment type="function">
    <text evidence="1 7">Catalyzes the reversible oxidation of malate to oxaloacetate.</text>
</comment>
<dbReference type="FunFam" id="3.40.50.720:FF:000010">
    <property type="entry name" value="Malate dehydrogenase"/>
    <property type="match status" value="1"/>
</dbReference>
<proteinExistence type="inferred from homology"/>
<evidence type="ECO:0000313" key="13">
    <source>
        <dbReference type="EMBL" id="OSM02374.1"/>
    </source>
</evidence>
<dbReference type="HAMAP" id="MF_01517">
    <property type="entry name" value="Malate_dehydrog_2"/>
    <property type="match status" value="1"/>
</dbReference>
<comment type="caution">
    <text evidence="13">The sequence shown here is derived from an EMBL/GenBank/DDBJ whole genome shotgun (WGS) entry which is preliminary data.</text>
</comment>
<organism evidence="13 14">
    <name type="scientific">Magnetofaba australis IT-1</name>
    <dbReference type="NCBI Taxonomy" id="1434232"/>
    <lineage>
        <taxon>Bacteria</taxon>
        <taxon>Pseudomonadati</taxon>
        <taxon>Pseudomonadota</taxon>
        <taxon>Magnetococcia</taxon>
        <taxon>Magnetococcales</taxon>
        <taxon>Magnetococcaceae</taxon>
        <taxon>Magnetofaba</taxon>
    </lineage>
</organism>
<dbReference type="Proteomes" id="UP000194003">
    <property type="component" value="Unassembled WGS sequence"/>
</dbReference>
<feature type="binding site" evidence="7 9">
    <location>
        <position position="98"/>
    </location>
    <ligand>
        <name>substrate</name>
    </ligand>
</feature>
<dbReference type="EC" id="1.1.1.37" evidence="3 7"/>
<keyword evidence="4 7" id="KW-0816">Tricarboxylic acid cycle</keyword>
<dbReference type="NCBIfam" id="NF003916">
    <property type="entry name" value="PRK05442.1"/>
    <property type="match status" value="1"/>
</dbReference>
<evidence type="ECO:0000256" key="7">
    <source>
        <dbReference type="HAMAP-Rule" id="MF_01517"/>
    </source>
</evidence>
<dbReference type="Gene3D" id="3.40.50.720">
    <property type="entry name" value="NAD(P)-binding Rossmann-like Domain"/>
    <property type="match status" value="1"/>
</dbReference>
<evidence type="ECO:0000256" key="1">
    <source>
        <dbReference type="ARBA" id="ARBA00003966"/>
    </source>
</evidence>
<evidence type="ECO:0000259" key="11">
    <source>
        <dbReference type="Pfam" id="PF00056"/>
    </source>
</evidence>
<dbReference type="NCBIfam" id="TIGR01759">
    <property type="entry name" value="MalateDH-SF1"/>
    <property type="match status" value="1"/>
</dbReference>
<evidence type="ECO:0000256" key="3">
    <source>
        <dbReference type="ARBA" id="ARBA00012995"/>
    </source>
</evidence>
<dbReference type="InterPro" id="IPR010945">
    <property type="entry name" value="Malate_DH_type2"/>
</dbReference>
<keyword evidence="14" id="KW-1185">Reference proteome</keyword>
<dbReference type="EMBL" id="LVJN01000020">
    <property type="protein sequence ID" value="OSM02374.1"/>
    <property type="molecule type" value="Genomic_DNA"/>
</dbReference>
<dbReference type="Pfam" id="PF00056">
    <property type="entry name" value="Ldh_1_N"/>
    <property type="match status" value="1"/>
</dbReference>
<gene>
    <name evidence="7" type="primary">mdh</name>
    <name evidence="13" type="ORF">MAIT1_02510</name>
</gene>
<dbReference type="STRING" id="1434232.MAIT1_02510"/>
<dbReference type="InterPro" id="IPR022383">
    <property type="entry name" value="Lactate/malate_DH_C"/>
</dbReference>
<dbReference type="SUPFAM" id="SSF56327">
    <property type="entry name" value="LDH C-terminal domain-like"/>
    <property type="match status" value="1"/>
</dbReference>
<feature type="binding site" evidence="7 9">
    <location>
        <position position="130"/>
    </location>
    <ligand>
        <name>substrate</name>
    </ligand>
</feature>
<keyword evidence="6 7" id="KW-0520">NAD</keyword>
<evidence type="ECO:0000256" key="9">
    <source>
        <dbReference type="PIRSR" id="PIRSR000102-2"/>
    </source>
</evidence>
<evidence type="ECO:0000256" key="6">
    <source>
        <dbReference type="ARBA" id="ARBA00023027"/>
    </source>
</evidence>
<dbReference type="GO" id="GO:0030060">
    <property type="term" value="F:L-malate dehydrogenase (NAD+) activity"/>
    <property type="evidence" value="ECO:0007669"/>
    <property type="project" value="UniProtKB-UniRule"/>
</dbReference>